<feature type="transmembrane region" description="Helical" evidence="1">
    <location>
        <begin position="383"/>
        <end position="407"/>
    </location>
</feature>
<sequence length="495" mass="56563">MHNKTLFNEKVSKILFVFLYICLFAPFVYSVYYSMPATDDFAWAIEWFSSNRIVEAFNRVAWNYMNWFGQSGVFAVLIQILFNPLYWFNDAGHSFGICMIIVFLAIAIGMIFAVRKLAGCFLQIENTFIKSAFTFCVITLIFTTYYYADVYNWWTGVPGYSFMLMLMFFCYSHIVKYVQTQDQKSYVISIIEGVIVCTGLMNCVPMGLFFLYVVFIRKNDNPDGFWKKALPLICYVISGVITVIAPGNYKRVDSHNKGEMNLIKGAYITLYTLGKRMVETLIKYPWTLGLFVAIILISLTIKAKDNPKFVNVIAGFVLTFIAAFGALFPYVAGERKKLGEEITPRALIAADYVMFVGMAFVAFQLGQALAYKFNKTLELKVSVSVAAVVLVVALGAAKLMGTLMYIVPYDIIRQREQIKTIYYTWEGIIEEIEQSPEMDVEVKRENVPWTRFSYPVGIDEGTNFVPEWARGYYGGTNQCAAMWYGKKSVRVYINQ</sequence>
<name>A0A5P6VNE9_PSEXY</name>
<reference evidence="3" key="1">
    <citation type="submission" date="2019-08" db="EMBL/GenBank/DDBJ databases">
        <title>Complete Genome Sequence of the Polysaccharide-Degrading Rumen Bacterium Pseudobutyrivibrio xylanivorans MA3014.</title>
        <authorList>
            <person name="Palevich N."/>
            <person name="Maclean P.H."/>
            <person name="Kelly W.J."/>
            <person name="Leahy S.C."/>
            <person name="Rakonjac J."/>
            <person name="Attwood G.T."/>
        </authorList>
    </citation>
    <scope>NUCLEOTIDE SEQUENCE [LARGE SCALE GENOMIC DNA]</scope>
    <source>
        <strain evidence="3">MA3014</strain>
    </source>
</reference>
<protein>
    <recommendedName>
        <fullName evidence="4">YfhO family protein</fullName>
    </recommendedName>
</protein>
<keyword evidence="1" id="KW-0472">Membrane</keyword>
<keyword evidence="1" id="KW-1133">Transmembrane helix</keyword>
<dbReference type="OrthoDB" id="2047315at2"/>
<evidence type="ECO:0000256" key="1">
    <source>
        <dbReference type="SAM" id="Phobius"/>
    </source>
</evidence>
<feature type="transmembrane region" description="Helical" evidence="1">
    <location>
        <begin position="229"/>
        <end position="249"/>
    </location>
</feature>
<keyword evidence="1" id="KW-0812">Transmembrane</keyword>
<feature type="transmembrane region" description="Helical" evidence="1">
    <location>
        <begin position="160"/>
        <end position="178"/>
    </location>
</feature>
<feature type="transmembrane region" description="Helical" evidence="1">
    <location>
        <begin position="309"/>
        <end position="331"/>
    </location>
</feature>
<proteinExistence type="predicted"/>
<feature type="transmembrane region" description="Helical" evidence="1">
    <location>
        <begin position="352"/>
        <end position="371"/>
    </location>
</feature>
<dbReference type="AlphaFoldDB" id="A0A5P6VNE9"/>
<gene>
    <name evidence="2" type="ORF">FXF36_03235</name>
</gene>
<accession>A0A5P6VNE9</accession>
<dbReference type="RefSeq" id="WP_151622447.1">
    <property type="nucleotide sequence ID" value="NZ_CP043028.1"/>
</dbReference>
<organism evidence="2 3">
    <name type="scientific">Pseudobutyrivibrio xylanivorans</name>
    <dbReference type="NCBI Taxonomy" id="185007"/>
    <lineage>
        <taxon>Bacteria</taxon>
        <taxon>Bacillati</taxon>
        <taxon>Bacillota</taxon>
        <taxon>Clostridia</taxon>
        <taxon>Lachnospirales</taxon>
        <taxon>Lachnospiraceae</taxon>
        <taxon>Pseudobutyrivibrio</taxon>
    </lineage>
</organism>
<feature type="transmembrane region" description="Helical" evidence="1">
    <location>
        <begin position="127"/>
        <end position="148"/>
    </location>
</feature>
<evidence type="ECO:0008006" key="4">
    <source>
        <dbReference type="Google" id="ProtNLM"/>
    </source>
</evidence>
<feature type="transmembrane region" description="Helical" evidence="1">
    <location>
        <begin position="94"/>
        <end position="115"/>
    </location>
</feature>
<feature type="transmembrane region" description="Helical" evidence="1">
    <location>
        <begin position="14"/>
        <end position="33"/>
    </location>
</feature>
<dbReference type="KEGG" id="pxv:FXF36_03235"/>
<evidence type="ECO:0000313" key="2">
    <source>
        <dbReference type="EMBL" id="QFJ53950.1"/>
    </source>
</evidence>
<evidence type="ECO:0000313" key="3">
    <source>
        <dbReference type="Proteomes" id="UP000327030"/>
    </source>
</evidence>
<feature type="transmembrane region" description="Helical" evidence="1">
    <location>
        <begin position="190"/>
        <end position="217"/>
    </location>
</feature>
<feature type="transmembrane region" description="Helical" evidence="1">
    <location>
        <begin position="284"/>
        <end position="303"/>
    </location>
</feature>
<dbReference type="EMBL" id="CP043028">
    <property type="protein sequence ID" value="QFJ53950.1"/>
    <property type="molecule type" value="Genomic_DNA"/>
</dbReference>
<dbReference type="Proteomes" id="UP000327030">
    <property type="component" value="Chromosome 1"/>
</dbReference>
<feature type="transmembrane region" description="Helical" evidence="1">
    <location>
        <begin position="67"/>
        <end position="88"/>
    </location>
</feature>